<feature type="region of interest" description="Disordered" evidence="1">
    <location>
        <begin position="1"/>
        <end position="275"/>
    </location>
</feature>
<feature type="compositionally biased region" description="Gly residues" evidence="1">
    <location>
        <begin position="1"/>
        <end position="15"/>
    </location>
</feature>
<feature type="non-terminal residue" evidence="2">
    <location>
        <position position="275"/>
    </location>
</feature>
<feature type="compositionally biased region" description="Low complexity" evidence="1">
    <location>
        <begin position="28"/>
        <end position="62"/>
    </location>
</feature>
<sequence>GHGYDGGMAGGGGRGFPRADRSGGGPGDQLDGPLRVRAQRGTRAAALGRAALRGASRRQPAAGPGGGRHRGPAASAGRRRRRPTRPRSGDPRARLVAGRRLRAGRGRSVHRADRRRLGGPGRGPAGDLGLRRPARRRHRGAPALAGGAGLAQRPRRPARPVAPRLGRAAHRHRPADDAGRGDRGGAGRGRPAAARRHAGFPRRWRLPGARERLPRRRRHLAEPRPDERAPRAGGCCRRHRAAVDERRDRRRPGQPGLRRRAAGRDGRLARHGAEL</sequence>
<accession>A0A6J4H9G0</accession>
<dbReference type="EMBL" id="CADCTN010000022">
    <property type="protein sequence ID" value="CAA9216938.1"/>
    <property type="molecule type" value="Genomic_DNA"/>
</dbReference>
<reference evidence="2" key="1">
    <citation type="submission" date="2020-02" db="EMBL/GenBank/DDBJ databases">
        <authorList>
            <person name="Meier V. D."/>
        </authorList>
    </citation>
    <scope>NUCLEOTIDE SEQUENCE</scope>
    <source>
        <strain evidence="2">AVDCRST_MAG52</strain>
    </source>
</reference>
<proteinExistence type="predicted"/>
<feature type="compositionally biased region" description="Basic residues" evidence="1">
    <location>
        <begin position="193"/>
        <end position="205"/>
    </location>
</feature>
<dbReference type="AlphaFoldDB" id="A0A6J4H9G0"/>
<feature type="compositionally biased region" description="Basic and acidic residues" evidence="1">
    <location>
        <begin position="174"/>
        <end position="185"/>
    </location>
</feature>
<feature type="compositionally biased region" description="Basic residues" evidence="1">
    <location>
        <begin position="97"/>
        <end position="114"/>
    </location>
</feature>
<evidence type="ECO:0000313" key="2">
    <source>
        <dbReference type="EMBL" id="CAA9216938.1"/>
    </source>
</evidence>
<name>A0A6J4H9G0_9ACTN</name>
<gene>
    <name evidence="2" type="ORF">AVDCRST_MAG52-276</name>
</gene>
<feature type="compositionally biased region" description="Basic residues" evidence="1">
    <location>
        <begin position="248"/>
        <end position="261"/>
    </location>
</feature>
<feature type="compositionally biased region" description="Basic residues" evidence="1">
    <location>
        <begin position="67"/>
        <end position="85"/>
    </location>
</feature>
<feature type="compositionally biased region" description="Basic and acidic residues" evidence="1">
    <location>
        <begin position="220"/>
        <end position="230"/>
    </location>
</feature>
<organism evidence="2">
    <name type="scientific">uncultured Blastococcus sp</name>
    <dbReference type="NCBI Taxonomy" id="217144"/>
    <lineage>
        <taxon>Bacteria</taxon>
        <taxon>Bacillati</taxon>
        <taxon>Actinomycetota</taxon>
        <taxon>Actinomycetes</taxon>
        <taxon>Geodermatophilales</taxon>
        <taxon>Geodermatophilaceae</taxon>
        <taxon>Blastococcus</taxon>
        <taxon>environmental samples</taxon>
    </lineage>
</organism>
<feature type="compositionally biased region" description="Basic and acidic residues" evidence="1">
    <location>
        <begin position="262"/>
        <end position="275"/>
    </location>
</feature>
<feature type="non-terminal residue" evidence="2">
    <location>
        <position position="1"/>
    </location>
</feature>
<protein>
    <submittedName>
        <fullName evidence="2">Uncharacterized protein</fullName>
    </submittedName>
</protein>
<evidence type="ECO:0000256" key="1">
    <source>
        <dbReference type="SAM" id="MobiDB-lite"/>
    </source>
</evidence>